<gene>
    <name evidence="3" type="ORF">Ocin01_13291</name>
</gene>
<protein>
    <submittedName>
        <fullName evidence="3">ABC transporter C family member 10</fullName>
    </submittedName>
</protein>
<sequence length="133" mass="14860">MDEATANVDPQTDNLIQKTIRTKFADCSIITVAHRLHSVIDTDRILVLDNGFVMEYDHPHRLLQNPNGILTSMVQHTGKSSSALLRKIAAETFSNRRASFQADVVDELAFLNEEEFVEAVLGNDFSNVDNNNS</sequence>
<dbReference type="PANTHER" id="PTHR24223:SF448">
    <property type="entry name" value="FI20146P1-RELATED"/>
    <property type="match status" value="1"/>
</dbReference>
<evidence type="ECO:0000313" key="4">
    <source>
        <dbReference type="Proteomes" id="UP000094527"/>
    </source>
</evidence>
<dbReference type="Gene3D" id="3.40.50.300">
    <property type="entry name" value="P-loop containing nucleotide triphosphate hydrolases"/>
    <property type="match status" value="1"/>
</dbReference>
<evidence type="ECO:0000256" key="2">
    <source>
        <dbReference type="ARBA" id="ARBA00022840"/>
    </source>
</evidence>
<dbReference type="GO" id="GO:0005524">
    <property type="term" value="F:ATP binding"/>
    <property type="evidence" value="ECO:0007669"/>
    <property type="project" value="UniProtKB-KW"/>
</dbReference>
<evidence type="ECO:0000256" key="1">
    <source>
        <dbReference type="ARBA" id="ARBA00022741"/>
    </source>
</evidence>
<comment type="caution">
    <text evidence="3">The sequence shown here is derived from an EMBL/GenBank/DDBJ whole genome shotgun (WGS) entry which is preliminary data.</text>
</comment>
<proteinExistence type="predicted"/>
<dbReference type="AlphaFoldDB" id="A0A1D2MK15"/>
<organism evidence="3 4">
    <name type="scientific">Orchesella cincta</name>
    <name type="common">Springtail</name>
    <name type="synonym">Podura cincta</name>
    <dbReference type="NCBI Taxonomy" id="48709"/>
    <lineage>
        <taxon>Eukaryota</taxon>
        <taxon>Metazoa</taxon>
        <taxon>Ecdysozoa</taxon>
        <taxon>Arthropoda</taxon>
        <taxon>Hexapoda</taxon>
        <taxon>Collembola</taxon>
        <taxon>Entomobryomorpha</taxon>
        <taxon>Entomobryoidea</taxon>
        <taxon>Orchesellidae</taxon>
        <taxon>Orchesellinae</taxon>
        <taxon>Orchesella</taxon>
    </lineage>
</organism>
<dbReference type="STRING" id="48709.A0A1D2MK15"/>
<keyword evidence="1" id="KW-0547">Nucleotide-binding</keyword>
<dbReference type="SUPFAM" id="SSF52540">
    <property type="entry name" value="P-loop containing nucleoside triphosphate hydrolases"/>
    <property type="match status" value="1"/>
</dbReference>
<dbReference type="Proteomes" id="UP000094527">
    <property type="component" value="Unassembled WGS sequence"/>
</dbReference>
<dbReference type="GO" id="GO:0016020">
    <property type="term" value="C:membrane"/>
    <property type="evidence" value="ECO:0007669"/>
    <property type="project" value="TreeGrafter"/>
</dbReference>
<dbReference type="GO" id="GO:0042626">
    <property type="term" value="F:ATPase-coupled transmembrane transporter activity"/>
    <property type="evidence" value="ECO:0007669"/>
    <property type="project" value="TreeGrafter"/>
</dbReference>
<dbReference type="PANTHER" id="PTHR24223">
    <property type="entry name" value="ATP-BINDING CASSETTE SUB-FAMILY C"/>
    <property type="match status" value="1"/>
</dbReference>
<dbReference type="OrthoDB" id="6500128at2759"/>
<reference evidence="3 4" key="1">
    <citation type="journal article" date="2016" name="Genome Biol. Evol.">
        <title>Gene Family Evolution Reflects Adaptation to Soil Environmental Stressors in the Genome of the Collembolan Orchesella cincta.</title>
        <authorList>
            <person name="Faddeeva-Vakhrusheva A."/>
            <person name="Derks M.F."/>
            <person name="Anvar S.Y."/>
            <person name="Agamennone V."/>
            <person name="Suring W."/>
            <person name="Smit S."/>
            <person name="van Straalen N.M."/>
            <person name="Roelofs D."/>
        </authorList>
    </citation>
    <scope>NUCLEOTIDE SEQUENCE [LARGE SCALE GENOMIC DNA]</scope>
    <source>
        <tissue evidence="3">Mixed pool</tissue>
    </source>
</reference>
<dbReference type="InterPro" id="IPR027417">
    <property type="entry name" value="P-loop_NTPase"/>
</dbReference>
<name>A0A1D2MK15_ORCCI</name>
<dbReference type="InterPro" id="IPR050173">
    <property type="entry name" value="ABC_transporter_C-like"/>
</dbReference>
<keyword evidence="4" id="KW-1185">Reference proteome</keyword>
<accession>A0A1D2MK15</accession>
<dbReference type="EMBL" id="LJIJ01001003">
    <property type="protein sequence ID" value="ODM93387.1"/>
    <property type="molecule type" value="Genomic_DNA"/>
</dbReference>
<evidence type="ECO:0000313" key="3">
    <source>
        <dbReference type="EMBL" id="ODM93387.1"/>
    </source>
</evidence>
<keyword evidence="2" id="KW-0067">ATP-binding</keyword>